<dbReference type="SUPFAM" id="SSF109998">
    <property type="entry name" value="Triger factor/SurA peptide-binding domain-like"/>
    <property type="match status" value="1"/>
</dbReference>
<evidence type="ECO:0000256" key="6">
    <source>
        <dbReference type="ARBA" id="ARBA00030642"/>
    </source>
</evidence>
<evidence type="ECO:0000256" key="4">
    <source>
        <dbReference type="ARBA" id="ARBA00018370"/>
    </source>
</evidence>
<feature type="chain" id="PRO_5007764302" description="Parvulin-like PPIase" evidence="9">
    <location>
        <begin position="20"/>
        <end position="274"/>
    </location>
</feature>
<evidence type="ECO:0000256" key="8">
    <source>
        <dbReference type="PROSITE-ProRule" id="PRU00278"/>
    </source>
</evidence>
<organism evidence="11 12">
    <name type="scientific">Jannaschia aquimarina</name>
    <dbReference type="NCBI Taxonomy" id="935700"/>
    <lineage>
        <taxon>Bacteria</taxon>
        <taxon>Pseudomonadati</taxon>
        <taxon>Pseudomonadota</taxon>
        <taxon>Alphaproteobacteria</taxon>
        <taxon>Rhodobacterales</taxon>
        <taxon>Roseobacteraceae</taxon>
        <taxon>Jannaschia</taxon>
    </lineage>
</organism>
<dbReference type="GO" id="GO:0003755">
    <property type="term" value="F:peptidyl-prolyl cis-trans isomerase activity"/>
    <property type="evidence" value="ECO:0007669"/>
    <property type="project" value="UniProtKB-KW"/>
</dbReference>
<keyword evidence="12" id="KW-1185">Reference proteome</keyword>
<dbReference type="Gene3D" id="3.10.50.40">
    <property type="match status" value="1"/>
</dbReference>
<name>A0A0D1D456_9RHOB</name>
<keyword evidence="8 11" id="KW-0413">Isomerase</keyword>
<keyword evidence="5 8" id="KW-0697">Rotamase</keyword>
<dbReference type="RefSeq" id="WP_043919929.1">
    <property type="nucleotide sequence ID" value="NZ_FZPF01000001.1"/>
</dbReference>
<evidence type="ECO:0000256" key="3">
    <source>
        <dbReference type="ARBA" id="ARBA00013194"/>
    </source>
</evidence>
<comment type="similarity">
    <text evidence="2">Belongs to the PpiC/parvulin rotamase family.</text>
</comment>
<feature type="domain" description="PpiC" evidence="10">
    <location>
        <begin position="128"/>
        <end position="217"/>
    </location>
</feature>
<dbReference type="InterPro" id="IPR023058">
    <property type="entry name" value="PPIase_PpiC_CS"/>
</dbReference>
<gene>
    <name evidence="11" type="ORF">jaqu_31480</name>
</gene>
<evidence type="ECO:0000256" key="2">
    <source>
        <dbReference type="ARBA" id="ARBA00007656"/>
    </source>
</evidence>
<dbReference type="PROSITE" id="PS50198">
    <property type="entry name" value="PPIC_PPIASE_2"/>
    <property type="match status" value="1"/>
</dbReference>
<evidence type="ECO:0000256" key="1">
    <source>
        <dbReference type="ARBA" id="ARBA00000971"/>
    </source>
</evidence>
<dbReference type="InterPro" id="IPR050245">
    <property type="entry name" value="PrsA_foldase"/>
</dbReference>
<dbReference type="EMBL" id="JYFE01000060">
    <property type="protein sequence ID" value="KIT14823.1"/>
    <property type="molecule type" value="Genomic_DNA"/>
</dbReference>
<evidence type="ECO:0000256" key="9">
    <source>
        <dbReference type="SAM" id="SignalP"/>
    </source>
</evidence>
<reference evidence="11 12" key="1">
    <citation type="submission" date="2015-02" db="EMBL/GenBank/DDBJ databases">
        <title>Genome Sequence of Jannaschia aquimarina DSM28248, a member of the Roseobacter clade.</title>
        <authorList>
            <person name="Voget S."/>
            <person name="Daniel R."/>
        </authorList>
    </citation>
    <scope>NUCLEOTIDE SEQUENCE [LARGE SCALE GENOMIC DNA]</scope>
    <source>
        <strain evidence="11 12">GSW-M26</strain>
    </source>
</reference>
<keyword evidence="9" id="KW-0732">Signal</keyword>
<dbReference type="PROSITE" id="PS01096">
    <property type="entry name" value="PPIC_PPIASE_1"/>
    <property type="match status" value="1"/>
</dbReference>
<dbReference type="STRING" id="935700.jaqu_31480"/>
<dbReference type="PANTHER" id="PTHR47245:SF2">
    <property type="entry name" value="PEPTIDYL-PROLYL CIS-TRANS ISOMERASE HP_0175-RELATED"/>
    <property type="match status" value="1"/>
</dbReference>
<dbReference type="Proteomes" id="UP000032232">
    <property type="component" value="Unassembled WGS sequence"/>
</dbReference>
<evidence type="ECO:0000256" key="7">
    <source>
        <dbReference type="ARBA" id="ARBA00031484"/>
    </source>
</evidence>
<dbReference type="PATRIC" id="fig|935700.4.peg.3252"/>
<sequence>MIRPLLLVGALAAPMPALAQDASTVLATVNGTDITLGHVIALRERLPAEYQQLPDDVLYQGLLDQLIQQQALNDVIGDDLNRADELSLENERRAFLASRMIGRLAEEPLDESAIEEAYKEQFGSAEPETEWNASHILVETEEEARALKAQADEGADFAELARENSTGPSGPNGGLLGWFGAGQMVPEFQQAVESLEAGQVSDPVQTQFGWHVVKLNETRQKDAPPLEQVRPQIENALRESTVQAEIERIAGEAQVERAEIDIEPSVIRDPELID</sequence>
<dbReference type="InterPro" id="IPR046357">
    <property type="entry name" value="PPIase_dom_sf"/>
</dbReference>
<evidence type="ECO:0000313" key="12">
    <source>
        <dbReference type="Proteomes" id="UP000032232"/>
    </source>
</evidence>
<dbReference type="PANTHER" id="PTHR47245">
    <property type="entry name" value="PEPTIDYLPROLYL ISOMERASE"/>
    <property type="match status" value="1"/>
</dbReference>
<dbReference type="Pfam" id="PF00639">
    <property type="entry name" value="Rotamase"/>
    <property type="match status" value="1"/>
</dbReference>
<dbReference type="SUPFAM" id="SSF54534">
    <property type="entry name" value="FKBP-like"/>
    <property type="match status" value="1"/>
</dbReference>
<dbReference type="EC" id="5.2.1.8" evidence="3"/>
<dbReference type="InterPro" id="IPR000297">
    <property type="entry name" value="PPIase_PpiC"/>
</dbReference>
<dbReference type="OrthoDB" id="14196at2"/>
<dbReference type="InterPro" id="IPR027304">
    <property type="entry name" value="Trigger_fact/SurA_dom_sf"/>
</dbReference>
<comment type="catalytic activity">
    <reaction evidence="1">
        <text>[protein]-peptidylproline (omega=180) = [protein]-peptidylproline (omega=0)</text>
        <dbReference type="Rhea" id="RHEA:16237"/>
        <dbReference type="Rhea" id="RHEA-COMP:10747"/>
        <dbReference type="Rhea" id="RHEA-COMP:10748"/>
        <dbReference type="ChEBI" id="CHEBI:83833"/>
        <dbReference type="ChEBI" id="CHEBI:83834"/>
        <dbReference type="EC" id="5.2.1.8"/>
    </reaction>
</comment>
<evidence type="ECO:0000256" key="5">
    <source>
        <dbReference type="ARBA" id="ARBA00023110"/>
    </source>
</evidence>
<feature type="signal peptide" evidence="9">
    <location>
        <begin position="1"/>
        <end position="19"/>
    </location>
</feature>
<evidence type="ECO:0000259" key="10">
    <source>
        <dbReference type="PROSITE" id="PS50198"/>
    </source>
</evidence>
<accession>A0A0D1D456</accession>
<proteinExistence type="inferred from homology"/>
<dbReference type="AlphaFoldDB" id="A0A0D1D456"/>
<comment type="caution">
    <text evidence="11">The sequence shown here is derived from an EMBL/GenBank/DDBJ whole genome shotgun (WGS) entry which is preliminary data.</text>
</comment>
<protein>
    <recommendedName>
        <fullName evidence="4">Parvulin-like PPIase</fullName>
        <ecNumber evidence="3">5.2.1.8</ecNumber>
    </recommendedName>
    <alternativeName>
        <fullName evidence="6">Peptidyl-prolyl cis-trans isomerase plp</fullName>
    </alternativeName>
    <alternativeName>
        <fullName evidence="7">Rotamase plp</fullName>
    </alternativeName>
</protein>
<evidence type="ECO:0000313" key="11">
    <source>
        <dbReference type="EMBL" id="KIT14823.1"/>
    </source>
</evidence>